<keyword evidence="2" id="KW-1185">Reference proteome</keyword>
<dbReference type="GeneID" id="68113403"/>
<dbReference type="RefSeq" id="XP_044559424.1">
    <property type="nucleotide sequence ID" value="XM_044709792.1"/>
</dbReference>
<dbReference type="InterPro" id="IPR009097">
    <property type="entry name" value="Cyclic_Pdiesterase"/>
</dbReference>
<dbReference type="EMBL" id="VFQX01000051">
    <property type="protein sequence ID" value="KAF0974711.1"/>
    <property type="molecule type" value="Genomic_DNA"/>
</dbReference>
<dbReference type="OrthoDB" id="10263155at2759"/>
<dbReference type="VEuPathDB" id="AmoebaDB:NF0021440"/>
<reference evidence="1 2" key="1">
    <citation type="journal article" date="2019" name="Sci. Rep.">
        <title>Nanopore sequencing improves the draft genome of the human pathogenic amoeba Naegleria fowleri.</title>
        <authorList>
            <person name="Liechti N."/>
            <person name="Schurch N."/>
            <person name="Bruggmann R."/>
            <person name="Wittwer M."/>
        </authorList>
    </citation>
    <scope>NUCLEOTIDE SEQUENCE [LARGE SCALE GENOMIC DNA]</scope>
    <source>
        <strain evidence="1 2">ATCC 30894</strain>
    </source>
</reference>
<proteinExistence type="predicted"/>
<dbReference type="VEuPathDB" id="AmoebaDB:NfTy_077640"/>
<evidence type="ECO:0000313" key="2">
    <source>
        <dbReference type="Proteomes" id="UP000444721"/>
    </source>
</evidence>
<gene>
    <name evidence="1" type="ORF">FDP41_006185</name>
</gene>
<protein>
    <submittedName>
        <fullName evidence="1">Uncharacterized protein</fullName>
    </submittedName>
</protein>
<dbReference type="SUPFAM" id="SSF55144">
    <property type="entry name" value="LigT-like"/>
    <property type="match status" value="1"/>
</dbReference>
<dbReference type="VEuPathDB" id="AmoebaDB:FDP41_006185"/>
<dbReference type="AlphaFoldDB" id="A0A6A5BK32"/>
<accession>A0A6A5BK32</accession>
<sequence length="238" mass="27470">MTGFSKKQKKRKEKPLASAESIVDKNNILDLNSVKRYVPKVSLPTCLSESKMKTPKSVLCIVPPEEVWEPIQAIRNRYANVARWPQPHICILYPFIPKEFYEEGLGLLTPILSQIKPFQITLSTFNYFDTIQHLTDDGLGTIHLEPDQQSIEILRELQKSVMKPFPYCNALVKRRSFNPHLSVGVFESGKLKDFMKEFQEGWKSVSFMVKEICMNREKDNVSPFEIIHRIPLSLQSSN</sequence>
<dbReference type="PANTHER" id="PTHR37474:SF1">
    <property type="entry name" value="2'-5' RNA LIGASE FAMILY PROTEIN"/>
    <property type="match status" value="1"/>
</dbReference>
<comment type="caution">
    <text evidence="1">The sequence shown here is derived from an EMBL/GenBank/DDBJ whole genome shotgun (WGS) entry which is preliminary data.</text>
</comment>
<name>A0A6A5BK32_NAEFO</name>
<dbReference type="Gene3D" id="3.90.1140.10">
    <property type="entry name" value="Cyclic phosphodiesterase"/>
    <property type="match status" value="1"/>
</dbReference>
<dbReference type="Pfam" id="PF13563">
    <property type="entry name" value="2_5_RNA_ligase2"/>
    <property type="match status" value="1"/>
</dbReference>
<organism evidence="1 2">
    <name type="scientific">Naegleria fowleri</name>
    <name type="common">Brain eating amoeba</name>
    <dbReference type="NCBI Taxonomy" id="5763"/>
    <lineage>
        <taxon>Eukaryota</taxon>
        <taxon>Discoba</taxon>
        <taxon>Heterolobosea</taxon>
        <taxon>Tetramitia</taxon>
        <taxon>Eutetramitia</taxon>
        <taxon>Vahlkampfiidae</taxon>
        <taxon>Naegleria</taxon>
    </lineage>
</organism>
<evidence type="ECO:0000313" key="1">
    <source>
        <dbReference type="EMBL" id="KAF0974711.1"/>
    </source>
</evidence>
<dbReference type="OMA" id="WPQPHIC"/>
<dbReference type="PANTHER" id="PTHR37474">
    <property type="entry name" value="RNA LIGASE/CYCLIC NUCLEOTIDE PHOSPHODIESTERASE"/>
    <property type="match status" value="1"/>
</dbReference>
<dbReference type="Proteomes" id="UP000444721">
    <property type="component" value="Unassembled WGS sequence"/>
</dbReference>